<name>A0A814YTG1_ADIRI</name>
<dbReference type="GO" id="GO:0005886">
    <property type="term" value="C:plasma membrane"/>
    <property type="evidence" value="ECO:0007669"/>
    <property type="project" value="TreeGrafter"/>
</dbReference>
<gene>
    <name evidence="11" type="ORF">EDS130_LOCUS27057</name>
    <name evidence="10" type="ORF">XAT740_LOCUS2940</name>
</gene>
<feature type="transmembrane region" description="Helical" evidence="8">
    <location>
        <begin position="299"/>
        <end position="319"/>
    </location>
</feature>
<dbReference type="InterPro" id="IPR017452">
    <property type="entry name" value="GPCR_Rhodpsn_7TM"/>
</dbReference>
<dbReference type="PANTHER" id="PTHR24243:SF233">
    <property type="entry name" value="THYROTROPIN-RELEASING HORMONE RECEPTOR"/>
    <property type="match status" value="1"/>
</dbReference>
<comment type="caution">
    <text evidence="11">The sequence shown here is derived from an EMBL/GenBank/DDBJ whole genome shotgun (WGS) entry which is preliminary data.</text>
</comment>
<evidence type="ECO:0000256" key="1">
    <source>
        <dbReference type="ARBA" id="ARBA00004141"/>
    </source>
</evidence>
<evidence type="ECO:0000256" key="7">
    <source>
        <dbReference type="ARBA" id="ARBA00023224"/>
    </source>
</evidence>
<evidence type="ECO:0000256" key="5">
    <source>
        <dbReference type="ARBA" id="ARBA00023136"/>
    </source>
</evidence>
<comment type="subcellular location">
    <subcellularLocation>
        <location evidence="1">Membrane</location>
        <topology evidence="1">Multi-pass membrane protein</topology>
    </subcellularLocation>
</comment>
<dbReference type="OrthoDB" id="9990906at2759"/>
<accession>A0A814YTG1</accession>
<feature type="transmembrane region" description="Helical" evidence="8">
    <location>
        <begin position="101"/>
        <end position="122"/>
    </location>
</feature>
<dbReference type="Proteomes" id="UP000663828">
    <property type="component" value="Unassembled WGS sequence"/>
</dbReference>
<dbReference type="PANTHER" id="PTHR24243">
    <property type="entry name" value="G-PROTEIN COUPLED RECEPTOR"/>
    <property type="match status" value="1"/>
</dbReference>
<dbReference type="InterPro" id="IPR000276">
    <property type="entry name" value="GPCR_Rhodpsn"/>
</dbReference>
<evidence type="ECO:0000256" key="8">
    <source>
        <dbReference type="SAM" id="Phobius"/>
    </source>
</evidence>
<feature type="transmembrane region" description="Helical" evidence="8">
    <location>
        <begin position="187"/>
        <end position="214"/>
    </location>
</feature>
<keyword evidence="7" id="KW-0807">Transducer</keyword>
<evidence type="ECO:0000313" key="13">
    <source>
        <dbReference type="Proteomes" id="UP000663852"/>
    </source>
</evidence>
<dbReference type="EMBL" id="CAJNOJ010000168">
    <property type="protein sequence ID" value="CAF1233417.1"/>
    <property type="molecule type" value="Genomic_DNA"/>
</dbReference>
<evidence type="ECO:0000313" key="10">
    <source>
        <dbReference type="EMBL" id="CAF0800263.1"/>
    </source>
</evidence>
<keyword evidence="6" id="KW-0675">Receptor</keyword>
<reference evidence="11" key="1">
    <citation type="submission" date="2021-02" db="EMBL/GenBank/DDBJ databases">
        <authorList>
            <person name="Nowell W R."/>
        </authorList>
    </citation>
    <scope>NUCLEOTIDE SEQUENCE</scope>
</reference>
<feature type="domain" description="G-protein coupled receptors family 1 profile" evidence="9">
    <location>
        <begin position="40"/>
        <end position="316"/>
    </location>
</feature>
<feature type="transmembrane region" description="Helical" evidence="8">
    <location>
        <begin position="254"/>
        <end position="279"/>
    </location>
</feature>
<feature type="transmembrane region" description="Helical" evidence="8">
    <location>
        <begin position="143"/>
        <end position="167"/>
    </location>
</feature>
<dbReference type="Gene3D" id="1.20.1070.10">
    <property type="entry name" value="Rhodopsin 7-helix transmembrane proteins"/>
    <property type="match status" value="1"/>
</dbReference>
<dbReference type="EMBL" id="CAJNOR010000108">
    <property type="protein sequence ID" value="CAF0800263.1"/>
    <property type="molecule type" value="Genomic_DNA"/>
</dbReference>
<dbReference type="Proteomes" id="UP000663852">
    <property type="component" value="Unassembled WGS sequence"/>
</dbReference>
<keyword evidence="4" id="KW-0297">G-protein coupled receptor</keyword>
<dbReference type="Pfam" id="PF00001">
    <property type="entry name" value="7tm_1"/>
    <property type="match status" value="1"/>
</dbReference>
<keyword evidence="5 8" id="KW-0472">Membrane</keyword>
<organism evidence="11 13">
    <name type="scientific">Adineta ricciae</name>
    <name type="common">Rotifer</name>
    <dbReference type="NCBI Taxonomy" id="249248"/>
    <lineage>
        <taxon>Eukaryota</taxon>
        <taxon>Metazoa</taxon>
        <taxon>Spiralia</taxon>
        <taxon>Gnathifera</taxon>
        <taxon>Rotifera</taxon>
        <taxon>Eurotatoria</taxon>
        <taxon>Bdelloidea</taxon>
        <taxon>Adinetida</taxon>
        <taxon>Adinetidae</taxon>
        <taxon>Adineta</taxon>
    </lineage>
</organism>
<dbReference type="SUPFAM" id="SSF81321">
    <property type="entry name" value="Family A G protein-coupled receptor-like"/>
    <property type="match status" value="1"/>
</dbReference>
<keyword evidence="2 8" id="KW-0812">Transmembrane</keyword>
<evidence type="ECO:0000256" key="3">
    <source>
        <dbReference type="ARBA" id="ARBA00022989"/>
    </source>
</evidence>
<evidence type="ECO:0000256" key="4">
    <source>
        <dbReference type="ARBA" id="ARBA00023040"/>
    </source>
</evidence>
<keyword evidence="3 8" id="KW-1133">Transmembrane helix</keyword>
<keyword evidence="12" id="KW-1185">Reference proteome</keyword>
<proteinExistence type="predicted"/>
<sequence>MATAAQPRDEPAYISLLKPSLVGQLYSWGYLCLFVLGFTGNIFSLLTFTRPTLRSVSTGILFITLASSDTIFLLVSIIDFLDFGLGIPLVSYVNYTILCRVRLFTVSMTQICSAWVLVVISLDRWIRTRFPYKSSVICTQKKALLAVAIILILDIGIHAVMLTPLVGTIFPGVALLACGPATWDYLYFYYITWTVIQVFINCLVPVIVMLLFLIDMFTRIRAQKRNAGQQIEVQSRGRMSNPAVRRNNRLQTQLFALMLSSITVFLATNLPVAIYRIVFPRQVLTIPITEYPSVAKLSAIFQFIWSVNYTINFYIHCLTSTLFRREFRKCFNSLCKSRDTQVTPATFITAR</sequence>
<dbReference type="GO" id="GO:0004930">
    <property type="term" value="F:G protein-coupled receptor activity"/>
    <property type="evidence" value="ECO:0007669"/>
    <property type="project" value="UniProtKB-KW"/>
</dbReference>
<evidence type="ECO:0000256" key="6">
    <source>
        <dbReference type="ARBA" id="ARBA00023170"/>
    </source>
</evidence>
<dbReference type="AlphaFoldDB" id="A0A814YTG1"/>
<evidence type="ECO:0000313" key="12">
    <source>
        <dbReference type="Proteomes" id="UP000663828"/>
    </source>
</evidence>
<evidence type="ECO:0000313" key="11">
    <source>
        <dbReference type="EMBL" id="CAF1233417.1"/>
    </source>
</evidence>
<protein>
    <recommendedName>
        <fullName evidence="9">G-protein coupled receptors family 1 profile domain-containing protein</fullName>
    </recommendedName>
</protein>
<evidence type="ECO:0000259" key="9">
    <source>
        <dbReference type="PROSITE" id="PS50262"/>
    </source>
</evidence>
<feature type="transmembrane region" description="Helical" evidence="8">
    <location>
        <begin position="25"/>
        <end position="48"/>
    </location>
</feature>
<evidence type="ECO:0000256" key="2">
    <source>
        <dbReference type="ARBA" id="ARBA00022692"/>
    </source>
</evidence>
<dbReference type="PROSITE" id="PS50262">
    <property type="entry name" value="G_PROTEIN_RECEP_F1_2"/>
    <property type="match status" value="1"/>
</dbReference>
<feature type="transmembrane region" description="Helical" evidence="8">
    <location>
        <begin position="60"/>
        <end position="81"/>
    </location>
</feature>
<dbReference type="PRINTS" id="PR00237">
    <property type="entry name" value="GPCRRHODOPSN"/>
</dbReference>